<protein>
    <submittedName>
        <fullName evidence="1">Uncharacterized protein</fullName>
    </submittedName>
</protein>
<name>A0A6J5KY35_9CAUD</name>
<evidence type="ECO:0000313" key="1">
    <source>
        <dbReference type="EMBL" id="CAB4127468.1"/>
    </source>
</evidence>
<organism evidence="1">
    <name type="scientific">uncultured Caudovirales phage</name>
    <dbReference type="NCBI Taxonomy" id="2100421"/>
    <lineage>
        <taxon>Viruses</taxon>
        <taxon>Duplodnaviria</taxon>
        <taxon>Heunggongvirae</taxon>
        <taxon>Uroviricota</taxon>
        <taxon>Caudoviricetes</taxon>
        <taxon>Peduoviridae</taxon>
        <taxon>Maltschvirus</taxon>
        <taxon>Maltschvirus maltsch</taxon>
    </lineage>
</organism>
<proteinExistence type="predicted"/>
<sequence length="67" mass="8271">MNRFEMWFLKRIFKKQVKQGPWHHLHIIELYMLIRESVEDEFTEDNPLDLYHFLVNCFSESLGDLNE</sequence>
<accession>A0A6J5KY35</accession>
<gene>
    <name evidence="1" type="ORF">UFOVP84_202</name>
</gene>
<reference evidence="1" key="1">
    <citation type="submission" date="2020-04" db="EMBL/GenBank/DDBJ databases">
        <authorList>
            <person name="Chiriac C."/>
            <person name="Salcher M."/>
            <person name="Ghai R."/>
            <person name="Kavagutti S V."/>
        </authorList>
    </citation>
    <scope>NUCLEOTIDE SEQUENCE</scope>
</reference>
<dbReference type="EMBL" id="LR796208">
    <property type="protein sequence ID" value="CAB4127468.1"/>
    <property type="molecule type" value="Genomic_DNA"/>
</dbReference>